<keyword evidence="2 5" id="KW-0540">Nuclease</keyword>
<keyword evidence="4 5" id="KW-0378">Hydrolase</keyword>
<gene>
    <name evidence="5" type="primary">vapC</name>
    <name evidence="7" type="ORF">ACFOGJ_11735</name>
</gene>
<feature type="binding site" evidence="5">
    <location>
        <position position="99"/>
    </location>
    <ligand>
        <name>Mg(2+)</name>
        <dbReference type="ChEBI" id="CHEBI:18420"/>
    </ligand>
</feature>
<dbReference type="EC" id="3.1.-.-" evidence="5"/>
<dbReference type="Proteomes" id="UP001595528">
    <property type="component" value="Unassembled WGS sequence"/>
</dbReference>
<dbReference type="Pfam" id="PF01850">
    <property type="entry name" value="PIN"/>
    <property type="match status" value="1"/>
</dbReference>
<proteinExistence type="inferred from homology"/>
<feature type="binding site" evidence="5">
    <location>
        <position position="4"/>
    </location>
    <ligand>
        <name>Mg(2+)</name>
        <dbReference type="ChEBI" id="CHEBI:18420"/>
    </ligand>
</feature>
<dbReference type="InterPro" id="IPR002716">
    <property type="entry name" value="PIN_dom"/>
</dbReference>
<keyword evidence="5" id="KW-0800">Toxin</keyword>
<evidence type="ECO:0000256" key="2">
    <source>
        <dbReference type="ARBA" id="ARBA00022722"/>
    </source>
</evidence>
<evidence type="ECO:0000256" key="1">
    <source>
        <dbReference type="ARBA" id="ARBA00022649"/>
    </source>
</evidence>
<comment type="function">
    <text evidence="5">Toxic component of a toxin-antitoxin (TA) system. An RNase.</text>
</comment>
<feature type="domain" description="PIN" evidence="6">
    <location>
        <begin position="1"/>
        <end position="124"/>
    </location>
</feature>
<keyword evidence="1 5" id="KW-1277">Toxin-antitoxin system</keyword>
<evidence type="ECO:0000313" key="7">
    <source>
        <dbReference type="EMBL" id="MFC3227907.1"/>
    </source>
</evidence>
<evidence type="ECO:0000259" key="6">
    <source>
        <dbReference type="Pfam" id="PF01850"/>
    </source>
</evidence>
<dbReference type="SUPFAM" id="SSF88723">
    <property type="entry name" value="PIN domain-like"/>
    <property type="match status" value="1"/>
</dbReference>
<dbReference type="EMBL" id="JBHRTR010000026">
    <property type="protein sequence ID" value="MFC3227907.1"/>
    <property type="molecule type" value="Genomic_DNA"/>
</dbReference>
<comment type="caution">
    <text evidence="7">The sequence shown here is derived from an EMBL/GenBank/DDBJ whole genome shotgun (WGS) entry which is preliminary data.</text>
</comment>
<evidence type="ECO:0000313" key="8">
    <source>
        <dbReference type="Proteomes" id="UP001595528"/>
    </source>
</evidence>
<dbReference type="RefSeq" id="WP_379900502.1">
    <property type="nucleotide sequence ID" value="NZ_JBHRTR010000026.1"/>
</dbReference>
<evidence type="ECO:0000256" key="5">
    <source>
        <dbReference type="HAMAP-Rule" id="MF_00265"/>
    </source>
</evidence>
<comment type="cofactor">
    <cofactor evidence="5">
        <name>Mg(2+)</name>
        <dbReference type="ChEBI" id="CHEBI:18420"/>
    </cofactor>
</comment>
<organism evidence="7 8">
    <name type="scientific">Marinibaculum pumilum</name>
    <dbReference type="NCBI Taxonomy" id="1766165"/>
    <lineage>
        <taxon>Bacteria</taxon>
        <taxon>Pseudomonadati</taxon>
        <taxon>Pseudomonadota</taxon>
        <taxon>Alphaproteobacteria</taxon>
        <taxon>Rhodospirillales</taxon>
        <taxon>Rhodospirillaceae</taxon>
        <taxon>Marinibaculum</taxon>
    </lineage>
</organism>
<keyword evidence="3 5" id="KW-0479">Metal-binding</keyword>
<comment type="similarity">
    <text evidence="5">Belongs to the PINc/VapC protein family.</text>
</comment>
<dbReference type="CDD" id="cd09871">
    <property type="entry name" value="PIN_MtVapC28-VapC30-like"/>
    <property type="match status" value="1"/>
</dbReference>
<keyword evidence="8" id="KW-1185">Reference proteome</keyword>
<name>A0ABV7KZZ3_9PROT</name>
<dbReference type="InterPro" id="IPR022907">
    <property type="entry name" value="VapC_family"/>
</dbReference>
<keyword evidence="5" id="KW-0460">Magnesium</keyword>
<evidence type="ECO:0000256" key="4">
    <source>
        <dbReference type="ARBA" id="ARBA00022801"/>
    </source>
</evidence>
<dbReference type="HAMAP" id="MF_00265">
    <property type="entry name" value="VapC_Nob1"/>
    <property type="match status" value="1"/>
</dbReference>
<sequence length="129" mass="13770">MIVDASALLAILLDEPEGAAFANAIAADPHPLMSAVNWLEAAIRVDGSGDLLAVQDFEALVEASRIAVLPVTMAQAQEARRAYARFGKGRHPASLNFGDCFAYALARERAEPLLFKGQDFSRTDITPAA</sequence>
<evidence type="ECO:0000256" key="3">
    <source>
        <dbReference type="ARBA" id="ARBA00022723"/>
    </source>
</evidence>
<accession>A0ABV7KZZ3</accession>
<dbReference type="Gene3D" id="3.40.50.1010">
    <property type="entry name" value="5'-nuclease"/>
    <property type="match status" value="1"/>
</dbReference>
<dbReference type="InterPro" id="IPR029060">
    <property type="entry name" value="PIN-like_dom_sf"/>
</dbReference>
<protein>
    <recommendedName>
        <fullName evidence="5">Ribonuclease VapC</fullName>
        <shortName evidence="5">RNase VapC</shortName>
        <ecNumber evidence="5">3.1.-.-</ecNumber>
    </recommendedName>
    <alternativeName>
        <fullName evidence="5">Toxin VapC</fullName>
    </alternativeName>
</protein>
<reference evidence="8" key="1">
    <citation type="journal article" date="2019" name="Int. J. Syst. Evol. Microbiol.">
        <title>The Global Catalogue of Microorganisms (GCM) 10K type strain sequencing project: providing services to taxonomists for standard genome sequencing and annotation.</title>
        <authorList>
            <consortium name="The Broad Institute Genomics Platform"/>
            <consortium name="The Broad Institute Genome Sequencing Center for Infectious Disease"/>
            <person name="Wu L."/>
            <person name="Ma J."/>
        </authorList>
    </citation>
    <scope>NUCLEOTIDE SEQUENCE [LARGE SCALE GENOMIC DNA]</scope>
    <source>
        <strain evidence="8">KCTC 42964</strain>
    </source>
</reference>